<feature type="region of interest" description="Disordered" evidence="1">
    <location>
        <begin position="433"/>
        <end position="489"/>
    </location>
</feature>
<dbReference type="HOGENOM" id="CLU_005249_4_1_1"/>
<evidence type="ECO:0000259" key="3">
    <source>
        <dbReference type="Pfam" id="PF24564"/>
    </source>
</evidence>
<dbReference type="OrthoDB" id="3598281at2759"/>
<protein>
    <recommendedName>
        <fullName evidence="6">Tat pathway signal sequence</fullName>
    </recommendedName>
</protein>
<feature type="domain" description="DUF7605" evidence="3">
    <location>
        <begin position="688"/>
        <end position="859"/>
    </location>
</feature>
<accession>A0A010QW89</accession>
<dbReference type="Pfam" id="PF00350">
    <property type="entry name" value="Dynamin_N"/>
    <property type="match status" value="1"/>
</dbReference>
<dbReference type="EMBL" id="JARH01000168">
    <property type="protein sequence ID" value="EXF84427.1"/>
    <property type="molecule type" value="Genomic_DNA"/>
</dbReference>
<dbReference type="InterPro" id="IPR045063">
    <property type="entry name" value="Dynamin_N"/>
</dbReference>
<gene>
    <name evidence="4" type="ORF">CFIO01_02742</name>
</gene>
<organism evidence="4 5">
    <name type="scientific">Colletotrichum fioriniae PJ7</name>
    <dbReference type="NCBI Taxonomy" id="1445577"/>
    <lineage>
        <taxon>Eukaryota</taxon>
        <taxon>Fungi</taxon>
        <taxon>Dikarya</taxon>
        <taxon>Ascomycota</taxon>
        <taxon>Pezizomycotina</taxon>
        <taxon>Sordariomycetes</taxon>
        <taxon>Hypocreomycetidae</taxon>
        <taxon>Glomerellales</taxon>
        <taxon>Glomerellaceae</taxon>
        <taxon>Colletotrichum</taxon>
        <taxon>Colletotrichum acutatum species complex</taxon>
    </lineage>
</organism>
<dbReference type="eggNOG" id="ENOG502QU12">
    <property type="taxonomic scope" value="Eukaryota"/>
</dbReference>
<evidence type="ECO:0000256" key="1">
    <source>
        <dbReference type="SAM" id="MobiDB-lite"/>
    </source>
</evidence>
<dbReference type="AlphaFoldDB" id="A0A010QW89"/>
<dbReference type="KEGG" id="cfj:CFIO01_02742"/>
<evidence type="ECO:0000313" key="5">
    <source>
        <dbReference type="Proteomes" id="UP000020467"/>
    </source>
</evidence>
<feature type="compositionally biased region" description="Basic and acidic residues" evidence="1">
    <location>
        <begin position="452"/>
        <end position="465"/>
    </location>
</feature>
<feature type="domain" description="Dynamin N-terminal" evidence="2">
    <location>
        <begin position="131"/>
        <end position="365"/>
    </location>
</feature>
<dbReference type="InterPro" id="IPR056024">
    <property type="entry name" value="DUF7605"/>
</dbReference>
<keyword evidence="5" id="KW-1185">Reference proteome</keyword>
<evidence type="ECO:0008006" key="6">
    <source>
        <dbReference type="Google" id="ProtNLM"/>
    </source>
</evidence>
<dbReference type="PANTHER" id="PTHR36681">
    <property type="entry name" value="NUCLEAR GTPASE, GERMINAL CENTER-ASSOCIATED, TANDEM DUPLICATE 3"/>
    <property type="match status" value="1"/>
</dbReference>
<dbReference type="Gene3D" id="3.40.50.300">
    <property type="entry name" value="P-loop containing nucleotide triphosphate hydrolases"/>
    <property type="match status" value="1"/>
</dbReference>
<evidence type="ECO:0000259" key="2">
    <source>
        <dbReference type="Pfam" id="PF00350"/>
    </source>
</evidence>
<dbReference type="SUPFAM" id="SSF52540">
    <property type="entry name" value="P-loop containing nucleoside triphosphate hydrolases"/>
    <property type="match status" value="1"/>
</dbReference>
<sequence>MDPSQAVIGVKAEQHDDIEPVALFKEEIKVKGERHEDVTADASLNTEIKSIGQRALLTFSYIERMRRVKDPDLWQLFYEKVLPLLDDLQPACETISSSRKLQPALKRAATHWIDQISDLRDQAKRSHQTVIGVLGNTGDGKSSTINALLDEQSLLPTNCMRACTAVATEVSYNHDEDEENPYRAEVEFVSREEWAKEVNILLMEFLAEESNERNDLDPESDAAKALAKVQAVYPSLSLEDLASSTSAQLATHPSVDRLLGTTMMVKCDNAQDIREQLEPYVDSNDKDDETAAFWPLVKVVRIFTKARVLANGVTIVDLPGHQDWDAARAAVASEYIKCCSGVWVVAPINRAVDNKTAKDIMSDSIKRQLKLDGAFSALTVICSKTDDMTLSSGIESMKSKLDKDTKTAWGQVQALGRRIAALEKELMVVRGRRKTSRVSTSSLDTGRAAKRARTEPPSKQVERSAFDTSSELSNDDGVVDSDPNAEKRKELVELTEEKRELMDEVHARLIRRRNQLCRDAVRKHLTKGFKDLDRHDPANTNGHGQADEEFRDYDGMSALTPVFCTSSLVYQKMQGLVADNDDNTPGFDTEQDTEIPQLQAHAQKLTEELRIAKYQEMLNSICQILNSIAIWAQDTAETTATIDGDRLKEMLARFNVALNGEVEDCRDKLHMAAETVLYEEMKRLSSAATRAAVPTAIGWGNMNFFTLKATFRRNGIWKSNNFNEDLLRPITDNLTETWANFFQFSIPGVLDSFSVSATHRLGAFHEDVMKQLGIQDYDHDDSPTIVQLNRQLDLHKSKIVRLAAQSRMGVDDAQKDANRALTTPVAEAMTPGYEECAQMRGNGSVKKIKARIEEYVLNRKVKMFRDAIRNVKDVLEDGLKMVGEDMAADIKNIGVTMEGDYILALAEKQESARRLEEASKREMLEFLERAAEHFR</sequence>
<name>A0A010QW89_9PEZI</name>
<dbReference type="Proteomes" id="UP000020467">
    <property type="component" value="Unassembled WGS sequence"/>
</dbReference>
<evidence type="ECO:0000313" key="4">
    <source>
        <dbReference type="EMBL" id="EXF84427.1"/>
    </source>
</evidence>
<reference evidence="4 5" key="1">
    <citation type="submission" date="2014-02" db="EMBL/GenBank/DDBJ databases">
        <title>The genome sequence of Colletotrichum fioriniae PJ7.</title>
        <authorList>
            <person name="Baroncelli R."/>
            <person name="Thon M.R."/>
        </authorList>
    </citation>
    <scope>NUCLEOTIDE SEQUENCE [LARGE SCALE GENOMIC DNA]</scope>
    <source>
        <strain evidence="4 5">PJ7</strain>
    </source>
</reference>
<dbReference type="Pfam" id="PF24564">
    <property type="entry name" value="DUF7605"/>
    <property type="match status" value="1"/>
</dbReference>
<proteinExistence type="predicted"/>
<dbReference type="PANTHER" id="PTHR36681:SF3">
    <property type="entry name" value="NUCLEAR GTPASE, GERMINAL CENTER-ASSOCIATED, TANDEM DUPLICATE 3"/>
    <property type="match status" value="1"/>
</dbReference>
<dbReference type="InterPro" id="IPR027417">
    <property type="entry name" value="P-loop_NTPase"/>
</dbReference>
<comment type="caution">
    <text evidence="4">The sequence shown here is derived from an EMBL/GenBank/DDBJ whole genome shotgun (WGS) entry which is preliminary data.</text>
</comment>